<evidence type="ECO:0000256" key="4">
    <source>
        <dbReference type="SAM" id="SignalP"/>
    </source>
</evidence>
<dbReference type="Proteomes" id="UP000264036">
    <property type="component" value="Unassembled WGS sequence"/>
</dbReference>
<evidence type="ECO:0000256" key="3">
    <source>
        <dbReference type="SAM" id="MobiDB-lite"/>
    </source>
</evidence>
<feature type="region of interest" description="Disordered" evidence="3">
    <location>
        <begin position="34"/>
        <end position="56"/>
    </location>
</feature>
<protein>
    <submittedName>
        <fullName evidence="5">D-alanyl-D-alanine carboxypeptidase/D-alanyl-D-alanine-endopeptidase</fullName>
    </submittedName>
</protein>
<dbReference type="EMBL" id="DOEK01000016">
    <property type="protein sequence ID" value="HBP29207.1"/>
    <property type="molecule type" value="Genomic_DNA"/>
</dbReference>
<evidence type="ECO:0000256" key="2">
    <source>
        <dbReference type="ARBA" id="ARBA00022801"/>
    </source>
</evidence>
<dbReference type="InterPro" id="IPR000667">
    <property type="entry name" value="Peptidase_S13"/>
</dbReference>
<gene>
    <name evidence="5" type="primary">dacB</name>
    <name evidence="5" type="ORF">DD666_07305</name>
</gene>
<keyword evidence="4" id="KW-0732">Signal</keyword>
<keyword evidence="5" id="KW-0645">Protease</keyword>
<evidence type="ECO:0000313" key="6">
    <source>
        <dbReference type="Proteomes" id="UP000264036"/>
    </source>
</evidence>
<dbReference type="GO" id="GO:0004185">
    <property type="term" value="F:serine-type carboxypeptidase activity"/>
    <property type="evidence" value="ECO:0007669"/>
    <property type="project" value="InterPro"/>
</dbReference>
<dbReference type="GO" id="GO:0000270">
    <property type="term" value="P:peptidoglycan metabolic process"/>
    <property type="evidence" value="ECO:0007669"/>
    <property type="project" value="TreeGrafter"/>
</dbReference>
<dbReference type="InterPro" id="IPR012338">
    <property type="entry name" value="Beta-lactam/transpept-like"/>
</dbReference>
<dbReference type="SUPFAM" id="SSF56601">
    <property type="entry name" value="beta-lactamase/transpeptidase-like"/>
    <property type="match status" value="1"/>
</dbReference>
<dbReference type="PANTHER" id="PTHR30023">
    <property type="entry name" value="D-ALANYL-D-ALANINE CARBOXYPEPTIDASE"/>
    <property type="match status" value="1"/>
</dbReference>
<proteinExistence type="inferred from homology"/>
<dbReference type="NCBIfam" id="TIGR00666">
    <property type="entry name" value="PBP4"/>
    <property type="match status" value="1"/>
</dbReference>
<sequence>MPIANVVMRPVAGRLSMVACLLLLSLALATPACARDSGAGSKPQTKKKASSDKKGKTATIRVAPGATFEFNRPGALDVKIVPPVKKSGLGVKKKGATGLAAAAAAQSEADAGDLLNVYGFPIASIKSADHLPDTIRARWDKTGVPLSSLSLLIKEAGGPVILAINPSTPRNPASVMKMLTTWAALNRLGSQYTWKTRFYIDRRARFDVSQAMRTPLYIKGGGDPALNYHNLRQMIRAIQAKGLRHLSDVIVDRSLFAPIFTDPGDFDGSPERPYNANPDAMMVNLGAIMLNLKPDRQSGNWEVSFEPDIHNPPIAGHLGLTTGACVKSRTGSELTGTVQTDSGPALQLKGKLSAACGEFSIYRLVGSQTYMFSSIFERLWTAEGGTISGVIRDGLVPQRAVPLETRTSPSLGQVIQTINKYSNNVMAKTLLLTLGQELYGAPATFEKGSQAVLDTLRKQGVNIGAYTVVNGSGLSRAGRITAGGQAQMLDTIWASRLRDVFIDSLSVSGVDGTMRRRLTDQAAKGRGYFKTGTLGNASALSGYVTAASGKTYILVSLVNDVAALKTKSFVDGLVQWLIAQ</sequence>
<dbReference type="AlphaFoldDB" id="A0A356LE04"/>
<keyword evidence="5" id="KW-0121">Carboxypeptidase</keyword>
<feature type="chain" id="PRO_5016601528" evidence="4">
    <location>
        <begin position="35"/>
        <end position="580"/>
    </location>
</feature>
<evidence type="ECO:0000313" key="5">
    <source>
        <dbReference type="EMBL" id="HBP29207.1"/>
    </source>
</evidence>
<dbReference type="PRINTS" id="PR00922">
    <property type="entry name" value="DADACBPTASE3"/>
</dbReference>
<name>A0A356LE04_9BURK</name>
<evidence type="ECO:0000256" key="1">
    <source>
        <dbReference type="ARBA" id="ARBA00006096"/>
    </source>
</evidence>
<comment type="caution">
    <text evidence="5">The sequence shown here is derived from an EMBL/GenBank/DDBJ whole genome shotgun (WGS) entry which is preliminary data.</text>
</comment>
<feature type="signal peptide" evidence="4">
    <location>
        <begin position="1"/>
        <end position="34"/>
    </location>
</feature>
<dbReference type="Gene3D" id="3.40.710.10">
    <property type="entry name" value="DD-peptidase/beta-lactamase superfamily"/>
    <property type="match status" value="2"/>
</dbReference>
<accession>A0A356LE04</accession>
<keyword evidence="2" id="KW-0378">Hydrolase</keyword>
<reference evidence="5 6" key="1">
    <citation type="journal article" date="2018" name="Nat. Biotechnol.">
        <title>A standardized bacterial taxonomy based on genome phylogeny substantially revises the tree of life.</title>
        <authorList>
            <person name="Parks D.H."/>
            <person name="Chuvochina M."/>
            <person name="Waite D.W."/>
            <person name="Rinke C."/>
            <person name="Skarshewski A."/>
            <person name="Chaumeil P.A."/>
            <person name="Hugenholtz P."/>
        </authorList>
    </citation>
    <scope>NUCLEOTIDE SEQUENCE [LARGE SCALE GENOMIC DNA]</scope>
    <source>
        <strain evidence="5">UBA10707</strain>
    </source>
</reference>
<organism evidence="5 6">
    <name type="scientific">Advenella kashmirensis</name>
    <dbReference type="NCBI Taxonomy" id="310575"/>
    <lineage>
        <taxon>Bacteria</taxon>
        <taxon>Pseudomonadati</taxon>
        <taxon>Pseudomonadota</taxon>
        <taxon>Betaproteobacteria</taxon>
        <taxon>Burkholderiales</taxon>
        <taxon>Alcaligenaceae</taxon>
    </lineage>
</organism>
<comment type="similarity">
    <text evidence="1">Belongs to the peptidase S13 family.</text>
</comment>
<dbReference type="PANTHER" id="PTHR30023:SF0">
    <property type="entry name" value="PENICILLIN-SENSITIVE CARBOXYPEPTIDASE A"/>
    <property type="match status" value="1"/>
</dbReference>
<dbReference type="GO" id="GO:0006508">
    <property type="term" value="P:proteolysis"/>
    <property type="evidence" value="ECO:0007669"/>
    <property type="project" value="InterPro"/>
</dbReference>
<dbReference type="Pfam" id="PF02113">
    <property type="entry name" value="Peptidase_S13"/>
    <property type="match status" value="1"/>
</dbReference>